<evidence type="ECO:0000313" key="11">
    <source>
        <dbReference type="Proteomes" id="UP000574276"/>
    </source>
</evidence>
<dbReference type="EMBL" id="JACEGA010000001">
    <property type="protein sequence ID" value="MBB2182005.1"/>
    <property type="molecule type" value="Genomic_DNA"/>
</dbReference>
<gene>
    <name evidence="10" type="ORF">H0486_03835</name>
</gene>
<sequence length="260" mass="29127">MEGLLRLFCLPSTGIAALFFVSVLFVTNMLKPIKESQEKQSRFIAAASHELRSPLSVICANNSAIASVTNDSQKFIEGIDKECKRMARLINDMLILASADAKSWEIKKEPVETDTLLIETYEAFLPLCLQKDHSLSLELPEEALPAIISDKERLKQVLLILLDNALAYSPNNKDIILRSYTNNHFLYLEVQDHGVGIADKDKKLIFDRFYRIDPSRNEKQHFGLGLSIAKEIIQLLGGKLTVRDTEGGGATFSIRIHIPS</sequence>
<dbReference type="Gene3D" id="3.30.565.10">
    <property type="entry name" value="Histidine kinase-like ATPase, C-terminal domain"/>
    <property type="match status" value="1"/>
</dbReference>
<evidence type="ECO:0000256" key="3">
    <source>
        <dbReference type="ARBA" id="ARBA00012438"/>
    </source>
</evidence>
<dbReference type="Gene3D" id="1.10.287.130">
    <property type="match status" value="1"/>
</dbReference>
<dbReference type="Proteomes" id="UP000574276">
    <property type="component" value="Unassembled WGS sequence"/>
</dbReference>
<dbReference type="FunFam" id="3.30.565.10:FF:000006">
    <property type="entry name" value="Sensor histidine kinase WalK"/>
    <property type="match status" value="1"/>
</dbReference>
<reference evidence="10 11" key="1">
    <citation type="submission" date="2020-07" db="EMBL/GenBank/DDBJ databases">
        <title>Characterization and genome sequencing of isolate MD1, a novel member within the family Lachnospiraceae.</title>
        <authorList>
            <person name="Rettenmaier R."/>
            <person name="Di Bello L."/>
            <person name="Zinser C."/>
            <person name="Scheitz K."/>
            <person name="Liebl W."/>
            <person name="Zverlov V."/>
        </authorList>
    </citation>
    <scope>NUCLEOTIDE SEQUENCE [LARGE SCALE GENOMIC DNA]</scope>
    <source>
        <strain evidence="10 11">MD1</strain>
    </source>
</reference>
<feature type="transmembrane region" description="Helical" evidence="8">
    <location>
        <begin position="7"/>
        <end position="30"/>
    </location>
</feature>
<dbReference type="EC" id="2.7.13.3" evidence="3"/>
<evidence type="ECO:0000256" key="1">
    <source>
        <dbReference type="ARBA" id="ARBA00000085"/>
    </source>
</evidence>
<dbReference type="CDD" id="cd00082">
    <property type="entry name" value="HisKA"/>
    <property type="match status" value="1"/>
</dbReference>
<dbReference type="PRINTS" id="PR00344">
    <property type="entry name" value="BCTRLSENSOR"/>
</dbReference>
<keyword evidence="4" id="KW-0597">Phosphoprotein</keyword>
<comment type="catalytic activity">
    <reaction evidence="1">
        <text>ATP + protein L-histidine = ADP + protein N-phospho-L-histidine.</text>
        <dbReference type="EC" id="2.7.13.3"/>
    </reaction>
</comment>
<dbReference type="SMART" id="SM00387">
    <property type="entry name" value="HATPase_c"/>
    <property type="match status" value="1"/>
</dbReference>
<keyword evidence="5" id="KW-0808">Transferase</keyword>
<feature type="domain" description="Histidine kinase" evidence="9">
    <location>
        <begin position="46"/>
        <end position="260"/>
    </location>
</feature>
<evidence type="ECO:0000256" key="6">
    <source>
        <dbReference type="ARBA" id="ARBA00022777"/>
    </source>
</evidence>
<dbReference type="InterPro" id="IPR004358">
    <property type="entry name" value="Sig_transdc_His_kin-like_C"/>
</dbReference>
<dbReference type="GO" id="GO:0016020">
    <property type="term" value="C:membrane"/>
    <property type="evidence" value="ECO:0007669"/>
    <property type="project" value="UniProtKB-SubCell"/>
</dbReference>
<name>A0A839JWE7_9FIRM</name>
<evidence type="ECO:0000256" key="4">
    <source>
        <dbReference type="ARBA" id="ARBA00022553"/>
    </source>
</evidence>
<evidence type="ECO:0000256" key="2">
    <source>
        <dbReference type="ARBA" id="ARBA00004370"/>
    </source>
</evidence>
<organism evidence="10 11">
    <name type="scientific">Variimorphobacter saccharofermentans</name>
    <dbReference type="NCBI Taxonomy" id="2755051"/>
    <lineage>
        <taxon>Bacteria</taxon>
        <taxon>Bacillati</taxon>
        <taxon>Bacillota</taxon>
        <taxon>Clostridia</taxon>
        <taxon>Lachnospirales</taxon>
        <taxon>Lachnospiraceae</taxon>
        <taxon>Variimorphobacter</taxon>
    </lineage>
</organism>
<proteinExistence type="predicted"/>
<dbReference type="PANTHER" id="PTHR43711:SF26">
    <property type="entry name" value="SENSOR HISTIDINE KINASE RCSC"/>
    <property type="match status" value="1"/>
</dbReference>
<dbReference type="InterPro" id="IPR003661">
    <property type="entry name" value="HisK_dim/P_dom"/>
</dbReference>
<keyword evidence="8" id="KW-0812">Transmembrane</keyword>
<protein>
    <recommendedName>
        <fullName evidence="3">histidine kinase</fullName>
        <ecNumber evidence="3">2.7.13.3</ecNumber>
    </recommendedName>
</protein>
<evidence type="ECO:0000256" key="7">
    <source>
        <dbReference type="ARBA" id="ARBA00023012"/>
    </source>
</evidence>
<dbReference type="InterPro" id="IPR005467">
    <property type="entry name" value="His_kinase_dom"/>
</dbReference>
<keyword evidence="11" id="KW-1185">Reference proteome</keyword>
<keyword evidence="8" id="KW-1133">Transmembrane helix</keyword>
<dbReference type="GO" id="GO:0000155">
    <property type="term" value="F:phosphorelay sensor kinase activity"/>
    <property type="evidence" value="ECO:0007669"/>
    <property type="project" value="InterPro"/>
</dbReference>
<keyword evidence="7" id="KW-0902">Two-component regulatory system</keyword>
<dbReference type="SUPFAM" id="SSF47384">
    <property type="entry name" value="Homodimeric domain of signal transducing histidine kinase"/>
    <property type="match status" value="1"/>
</dbReference>
<dbReference type="InterPro" id="IPR050736">
    <property type="entry name" value="Sensor_HK_Regulatory"/>
</dbReference>
<dbReference type="PROSITE" id="PS50109">
    <property type="entry name" value="HIS_KIN"/>
    <property type="match status" value="1"/>
</dbReference>
<dbReference type="Pfam" id="PF00512">
    <property type="entry name" value="HisKA"/>
    <property type="match status" value="1"/>
</dbReference>
<dbReference type="AlphaFoldDB" id="A0A839JWE7"/>
<evidence type="ECO:0000313" key="10">
    <source>
        <dbReference type="EMBL" id="MBB2182005.1"/>
    </source>
</evidence>
<comment type="subcellular location">
    <subcellularLocation>
        <location evidence="2">Membrane</location>
    </subcellularLocation>
</comment>
<dbReference type="SUPFAM" id="SSF55874">
    <property type="entry name" value="ATPase domain of HSP90 chaperone/DNA topoisomerase II/histidine kinase"/>
    <property type="match status" value="1"/>
</dbReference>
<evidence type="ECO:0000259" key="9">
    <source>
        <dbReference type="PROSITE" id="PS50109"/>
    </source>
</evidence>
<evidence type="ECO:0000256" key="8">
    <source>
        <dbReference type="SAM" id="Phobius"/>
    </source>
</evidence>
<dbReference type="RefSeq" id="WP_228351740.1">
    <property type="nucleotide sequence ID" value="NZ_JACEGA010000001.1"/>
</dbReference>
<dbReference type="SMART" id="SM00388">
    <property type="entry name" value="HisKA"/>
    <property type="match status" value="1"/>
</dbReference>
<accession>A0A839JWE7</accession>
<dbReference type="PANTHER" id="PTHR43711">
    <property type="entry name" value="TWO-COMPONENT HISTIDINE KINASE"/>
    <property type="match status" value="1"/>
</dbReference>
<keyword evidence="6 10" id="KW-0418">Kinase</keyword>
<dbReference type="Pfam" id="PF02518">
    <property type="entry name" value="HATPase_c"/>
    <property type="match status" value="1"/>
</dbReference>
<evidence type="ECO:0000256" key="5">
    <source>
        <dbReference type="ARBA" id="ARBA00022679"/>
    </source>
</evidence>
<dbReference type="InterPro" id="IPR036890">
    <property type="entry name" value="HATPase_C_sf"/>
</dbReference>
<dbReference type="InterPro" id="IPR036097">
    <property type="entry name" value="HisK_dim/P_sf"/>
</dbReference>
<dbReference type="InterPro" id="IPR003594">
    <property type="entry name" value="HATPase_dom"/>
</dbReference>
<keyword evidence="8" id="KW-0472">Membrane</keyword>
<comment type="caution">
    <text evidence="10">The sequence shown here is derived from an EMBL/GenBank/DDBJ whole genome shotgun (WGS) entry which is preliminary data.</text>
</comment>